<sequence>MDLLSRAAYHCCWVQSVRASPVALVGIVLAVITVAYTVRLGLGPGLSRQKTSAWTTDDTRATHEEASPRGDAAAGVAIVPLHDFDWTAEEPVKYLPVKPVYHITMALQKDTPSDLITIDRDYLHRITLRRRLISQKGSAVHDCLPRGHESVSELYAYLLHDYLPVRYPTMFRLSADASQCENLVTGRRFPLEPPPPLPAAALGALGEMVEEDIFLLHPTPDGHLCVAFVCCFPAGFDPSEKFGKLIKDIHAPVPSYDRIGPSMESFFCKLQVGKSVKRLNVNLSPTPTKCLEWKRRTETKFRVEDEG</sequence>
<keyword evidence="2" id="KW-1133">Transmembrane helix</keyword>
<evidence type="ECO:0000256" key="1">
    <source>
        <dbReference type="SAM" id="MobiDB-lite"/>
    </source>
</evidence>
<keyword evidence="4" id="KW-1185">Reference proteome</keyword>
<dbReference type="Proteomes" id="UP000748025">
    <property type="component" value="Unassembled WGS sequence"/>
</dbReference>
<dbReference type="OrthoDB" id="5043642at2759"/>
<name>A0A9P7SVR4_9HYPO</name>
<keyword evidence="2" id="KW-0472">Membrane</keyword>
<feature type="region of interest" description="Disordered" evidence="1">
    <location>
        <begin position="48"/>
        <end position="67"/>
    </location>
</feature>
<evidence type="ECO:0000313" key="4">
    <source>
        <dbReference type="Proteomes" id="UP000748025"/>
    </source>
</evidence>
<evidence type="ECO:0000256" key="2">
    <source>
        <dbReference type="SAM" id="Phobius"/>
    </source>
</evidence>
<comment type="caution">
    <text evidence="3">The sequence shown here is derived from an EMBL/GenBank/DDBJ whole genome shotgun (WGS) entry which is preliminary data.</text>
</comment>
<protein>
    <submittedName>
        <fullName evidence="3">Uncharacterized protein</fullName>
    </submittedName>
</protein>
<organism evidence="3 4">
    <name type="scientific">Claviceps pusilla</name>
    <dbReference type="NCBI Taxonomy" id="123648"/>
    <lineage>
        <taxon>Eukaryota</taxon>
        <taxon>Fungi</taxon>
        <taxon>Dikarya</taxon>
        <taxon>Ascomycota</taxon>
        <taxon>Pezizomycotina</taxon>
        <taxon>Sordariomycetes</taxon>
        <taxon>Hypocreomycetidae</taxon>
        <taxon>Hypocreales</taxon>
        <taxon>Clavicipitaceae</taxon>
        <taxon>Claviceps</taxon>
    </lineage>
</organism>
<dbReference type="Pfam" id="PF11927">
    <property type="entry name" value="HODM_asu-like"/>
    <property type="match status" value="1"/>
</dbReference>
<proteinExistence type="predicted"/>
<dbReference type="AlphaFoldDB" id="A0A9P7SVR4"/>
<keyword evidence="2" id="KW-0812">Transmembrane</keyword>
<gene>
    <name evidence="3" type="ORF">E4U43_006488</name>
</gene>
<dbReference type="EMBL" id="SRPW01004483">
    <property type="protein sequence ID" value="KAG5982127.1"/>
    <property type="molecule type" value="Genomic_DNA"/>
</dbReference>
<evidence type="ECO:0000313" key="3">
    <source>
        <dbReference type="EMBL" id="KAG5982127.1"/>
    </source>
</evidence>
<feature type="compositionally biased region" description="Basic and acidic residues" evidence="1">
    <location>
        <begin position="57"/>
        <end position="67"/>
    </location>
</feature>
<dbReference type="InterPro" id="IPR021848">
    <property type="entry name" value="HODM_asu-like"/>
</dbReference>
<feature type="transmembrane region" description="Helical" evidence="2">
    <location>
        <begin position="22"/>
        <end position="42"/>
    </location>
</feature>
<accession>A0A9P7SVR4</accession>
<reference evidence="3" key="1">
    <citation type="journal article" date="2020" name="bioRxiv">
        <title>Whole genome comparisons of ergot fungi reveals the divergence and evolution of species within the genus Claviceps are the result of varying mechanisms driving genome evolution and host range expansion.</title>
        <authorList>
            <person name="Wyka S.A."/>
            <person name="Mondo S.J."/>
            <person name="Liu M."/>
            <person name="Dettman J."/>
            <person name="Nalam V."/>
            <person name="Broders K.D."/>
        </authorList>
    </citation>
    <scope>NUCLEOTIDE SEQUENCE</scope>
    <source>
        <strain evidence="3">CCC 602</strain>
    </source>
</reference>